<dbReference type="Pfam" id="PF00873">
    <property type="entry name" value="ACR_tran"/>
    <property type="match status" value="1"/>
</dbReference>
<accession>B3QYU9</accession>
<dbReference type="EMBL" id="CP001100">
    <property type="protein sequence ID" value="ACF15172.1"/>
    <property type="molecule type" value="Genomic_DNA"/>
</dbReference>
<evidence type="ECO:0000313" key="2">
    <source>
        <dbReference type="EMBL" id="ACF15172.1"/>
    </source>
</evidence>
<dbReference type="InterPro" id="IPR027463">
    <property type="entry name" value="AcrB_DN_DC_subdom"/>
</dbReference>
<feature type="transmembrane region" description="Helical" evidence="1">
    <location>
        <begin position="886"/>
        <end position="906"/>
    </location>
</feature>
<dbReference type="HOGENOM" id="CLU_002755_1_2_10"/>
<dbReference type="Gene3D" id="3.30.2090.10">
    <property type="entry name" value="Multidrug efflux transporter AcrB TolC docking domain, DN and DC subdomains"/>
    <property type="match status" value="2"/>
</dbReference>
<dbReference type="STRING" id="517418.Ctha_2723"/>
<dbReference type="Gene3D" id="3.30.70.1320">
    <property type="entry name" value="Multidrug efflux transporter AcrB pore domain like"/>
    <property type="match status" value="1"/>
</dbReference>
<keyword evidence="1" id="KW-0472">Membrane</keyword>
<dbReference type="PANTHER" id="PTHR32063:SF0">
    <property type="entry name" value="SWARMING MOTILITY PROTEIN SWRC"/>
    <property type="match status" value="1"/>
</dbReference>
<dbReference type="PANTHER" id="PTHR32063">
    <property type="match status" value="1"/>
</dbReference>
<sequence length="1024" mass="112378">MTIADLSIKRPIMMSMFLIVFALFGSMAYFGMPLDLFPVVNIPYITVKTTYAGAGPKEIETQITKKIEDAVSSVSEIDQMISYSMEGVSLVMIKFELAKDPDIANQEVKDKVDAIVNNLPDDADIPIVQKYNVNEKPILEVVLSGPLTQTELYELADKRLKDRFAQIPGVAQVNLSGGQEREVQVILDDRTVFQNTIDLNTLSQILSAQNIDIPAGNFKRGNQEYTVRLSGEFEDPKEIADLEVPTSFGMKRIKDIAEVKDTGEEVRQRVSYFNNIEKAGSPDAVLLSLVKNSEGNSVEIAKDVKKVLPEMQASLPAGTQLEIVTDKSVFVESSVEDTLVNILLGIVLTSIVLLFFLHDLRSTTIVAISMPMSILSAFMIMQASGFSLNMMSLMGLSTAVGVLVTNSVVVLENIFRHKEMGNGRVEAASKGTNEVVVAVVASALTNIAVFLPIAQMTSIVGQFFREFALTVTYATIFSLIISFTLTPMLASLLLPEEDKKKHPIGEALEKMFHFWETLYKRSLEAILQSKWRAVGVIATAIILFILSLPLAGKIGFEFVPLTDEGDIDIELELPEGTNLEKTAELLSSVEARLREIPEVKHLLMNLGRINDYNVGTNLVLIKLKLVSVHERSESSEAFTSKIIQMLSDFPDIRLRVRAVSSIGGSEQAPILFYLMGQDNDLVNKYKDEILAKISDVPGLVNLNSSSRSGKPEINLTPDRKKLSDAGLTIYDLAMNVRGAVNGLVSTQYKEQGEEYDIRLMLDDAAVDSPEKIANITLSTSMGSLRLSQLCDIEFKEGYSKIMHKDKFKAVEFSASSAPGVPMGNVVSEINAKIAEIDLPSGYKITWGGDAEMMQDTAVDMLRTFIIAIILTYMLLAAILESFTQPLIILGTVPLAMIGVFGSMYITGKSMNIISMLSIVMLLGIVVNNAILMLSYTNELREKGMSIYDALIEACPTKLKPILMSTIAIILGMLPMAMGFGDAGREIRQPMGIVAIGGLVVSTFLTLFVIPAIYDLTSREKKAQS</sequence>
<dbReference type="PRINTS" id="PR00702">
    <property type="entry name" value="ACRIFLAVINRP"/>
</dbReference>
<dbReference type="KEGG" id="cts:Ctha_2723"/>
<feature type="transmembrane region" description="Helical" evidence="1">
    <location>
        <begin position="393"/>
        <end position="415"/>
    </location>
</feature>
<feature type="transmembrane region" description="Helical" evidence="1">
    <location>
        <begin position="992"/>
        <end position="1013"/>
    </location>
</feature>
<protein>
    <submittedName>
        <fullName evidence="2">Acriflavin resistance protein</fullName>
    </submittedName>
</protein>
<dbReference type="eggNOG" id="COG0841">
    <property type="taxonomic scope" value="Bacteria"/>
</dbReference>
<feature type="transmembrane region" description="Helical" evidence="1">
    <location>
        <begin position="473"/>
        <end position="494"/>
    </location>
</feature>
<feature type="transmembrane region" description="Helical" evidence="1">
    <location>
        <begin position="12"/>
        <end position="32"/>
    </location>
</feature>
<evidence type="ECO:0000256" key="1">
    <source>
        <dbReference type="SAM" id="Phobius"/>
    </source>
</evidence>
<keyword evidence="3" id="KW-1185">Reference proteome</keyword>
<dbReference type="Gene3D" id="3.30.70.1440">
    <property type="entry name" value="Multidrug efflux transporter AcrB pore domain"/>
    <property type="match status" value="1"/>
</dbReference>
<dbReference type="AlphaFoldDB" id="B3QYU9"/>
<feature type="transmembrane region" description="Helical" evidence="1">
    <location>
        <begin position="364"/>
        <end position="381"/>
    </location>
</feature>
<dbReference type="SUPFAM" id="SSF82866">
    <property type="entry name" value="Multidrug efflux transporter AcrB transmembrane domain"/>
    <property type="match status" value="2"/>
</dbReference>
<name>B3QYU9_CHLT3</name>
<keyword evidence="1" id="KW-1133">Transmembrane helix</keyword>
<dbReference type="SUPFAM" id="SSF82714">
    <property type="entry name" value="Multidrug efflux transporter AcrB TolC docking domain, DN and DC subdomains"/>
    <property type="match status" value="2"/>
</dbReference>
<dbReference type="GO" id="GO:0042910">
    <property type="term" value="F:xenobiotic transmembrane transporter activity"/>
    <property type="evidence" value="ECO:0007669"/>
    <property type="project" value="TreeGrafter"/>
</dbReference>
<feature type="transmembrane region" description="Helical" evidence="1">
    <location>
        <begin position="531"/>
        <end position="551"/>
    </location>
</feature>
<feature type="transmembrane region" description="Helical" evidence="1">
    <location>
        <begin position="860"/>
        <end position="879"/>
    </location>
</feature>
<dbReference type="RefSeq" id="WP_012501254.1">
    <property type="nucleotide sequence ID" value="NC_011026.1"/>
</dbReference>
<gene>
    <name evidence="2" type="ordered locus">Ctha_2723</name>
</gene>
<feature type="transmembrane region" description="Helical" evidence="1">
    <location>
        <begin position="338"/>
        <end position="357"/>
    </location>
</feature>
<dbReference type="Proteomes" id="UP000001208">
    <property type="component" value="Chromosome"/>
</dbReference>
<dbReference type="OrthoDB" id="9757876at2"/>
<dbReference type="GO" id="GO:0005886">
    <property type="term" value="C:plasma membrane"/>
    <property type="evidence" value="ECO:0007669"/>
    <property type="project" value="TreeGrafter"/>
</dbReference>
<feature type="transmembrane region" description="Helical" evidence="1">
    <location>
        <begin position="961"/>
        <end position="980"/>
    </location>
</feature>
<reference evidence="2 3" key="1">
    <citation type="submission" date="2008-06" db="EMBL/GenBank/DDBJ databases">
        <title>Complete sequence of Chloroherpeton thalassium ATCC 35110.</title>
        <authorList>
            <consortium name="US DOE Joint Genome Institute"/>
            <person name="Lucas S."/>
            <person name="Copeland A."/>
            <person name="Lapidus A."/>
            <person name="Glavina del Rio T."/>
            <person name="Dalin E."/>
            <person name="Tice H."/>
            <person name="Bruce D."/>
            <person name="Goodwin L."/>
            <person name="Pitluck S."/>
            <person name="Schmutz J."/>
            <person name="Larimer F."/>
            <person name="Land M."/>
            <person name="Hauser L."/>
            <person name="Kyrpides N."/>
            <person name="Mikhailova N."/>
            <person name="Liu Z."/>
            <person name="Li T."/>
            <person name="Zhao F."/>
            <person name="Overmann J."/>
            <person name="Bryant D.A."/>
            <person name="Richardson P."/>
        </authorList>
    </citation>
    <scope>NUCLEOTIDE SEQUENCE [LARGE SCALE GENOMIC DNA]</scope>
    <source>
        <strain evidence="3">ATCC 35110 / GB-78</strain>
    </source>
</reference>
<dbReference type="SUPFAM" id="SSF82693">
    <property type="entry name" value="Multidrug efflux transporter AcrB pore domain, PN1, PN2, PC1 and PC2 subdomains"/>
    <property type="match status" value="3"/>
</dbReference>
<organism evidence="2 3">
    <name type="scientific">Chloroherpeton thalassium (strain ATCC 35110 / GB-78)</name>
    <dbReference type="NCBI Taxonomy" id="517418"/>
    <lineage>
        <taxon>Bacteria</taxon>
        <taxon>Pseudomonadati</taxon>
        <taxon>Chlorobiota</taxon>
        <taxon>Chlorobiia</taxon>
        <taxon>Chlorobiales</taxon>
        <taxon>Chloroherpetonaceae</taxon>
        <taxon>Chloroherpeton</taxon>
    </lineage>
</organism>
<dbReference type="Gene3D" id="3.30.70.1430">
    <property type="entry name" value="Multidrug efflux transporter AcrB pore domain"/>
    <property type="match status" value="2"/>
</dbReference>
<keyword evidence="1" id="KW-0812">Transmembrane</keyword>
<dbReference type="InterPro" id="IPR001036">
    <property type="entry name" value="Acrflvin-R"/>
</dbReference>
<dbReference type="Gene3D" id="1.20.1640.10">
    <property type="entry name" value="Multidrug efflux transporter AcrB transmembrane domain"/>
    <property type="match status" value="2"/>
</dbReference>
<feature type="transmembrane region" description="Helical" evidence="1">
    <location>
        <begin position="435"/>
        <end position="453"/>
    </location>
</feature>
<feature type="transmembrane region" description="Helical" evidence="1">
    <location>
        <begin position="912"/>
        <end position="935"/>
    </location>
</feature>
<proteinExistence type="predicted"/>
<evidence type="ECO:0000313" key="3">
    <source>
        <dbReference type="Proteomes" id="UP000001208"/>
    </source>
</evidence>